<evidence type="ECO:0000313" key="2">
    <source>
        <dbReference type="EMBL" id="KAK4190427.1"/>
    </source>
</evidence>
<feature type="compositionally biased region" description="Basic and acidic residues" evidence="1">
    <location>
        <begin position="595"/>
        <end position="605"/>
    </location>
</feature>
<feature type="compositionally biased region" description="Basic and acidic residues" evidence="1">
    <location>
        <begin position="61"/>
        <end position="70"/>
    </location>
</feature>
<feature type="compositionally biased region" description="Basic residues" evidence="1">
    <location>
        <begin position="1"/>
        <end position="10"/>
    </location>
</feature>
<feature type="compositionally biased region" description="Polar residues" evidence="1">
    <location>
        <begin position="216"/>
        <end position="230"/>
    </location>
</feature>
<comment type="caution">
    <text evidence="2">The sequence shown here is derived from an EMBL/GenBank/DDBJ whole genome shotgun (WGS) entry which is preliminary data.</text>
</comment>
<feature type="compositionally biased region" description="Low complexity" evidence="1">
    <location>
        <begin position="11"/>
        <end position="23"/>
    </location>
</feature>
<feature type="compositionally biased region" description="Polar residues" evidence="1">
    <location>
        <begin position="253"/>
        <end position="263"/>
    </location>
</feature>
<feature type="compositionally biased region" description="Low complexity" evidence="1">
    <location>
        <begin position="433"/>
        <end position="464"/>
    </location>
</feature>
<feature type="compositionally biased region" description="Polar residues" evidence="1">
    <location>
        <begin position="496"/>
        <end position="506"/>
    </location>
</feature>
<feature type="compositionally biased region" description="Basic and acidic residues" evidence="1">
    <location>
        <begin position="312"/>
        <end position="325"/>
    </location>
</feature>
<gene>
    <name evidence="2" type="ORF">QBC35DRAFT_490326</name>
</gene>
<dbReference type="Proteomes" id="UP001302126">
    <property type="component" value="Unassembled WGS sequence"/>
</dbReference>
<proteinExistence type="predicted"/>
<reference evidence="2" key="1">
    <citation type="journal article" date="2023" name="Mol. Phylogenet. Evol.">
        <title>Genome-scale phylogeny and comparative genomics of the fungal order Sordariales.</title>
        <authorList>
            <person name="Hensen N."/>
            <person name="Bonometti L."/>
            <person name="Westerberg I."/>
            <person name="Brannstrom I.O."/>
            <person name="Guillou S."/>
            <person name="Cros-Aarteil S."/>
            <person name="Calhoun S."/>
            <person name="Haridas S."/>
            <person name="Kuo A."/>
            <person name="Mondo S."/>
            <person name="Pangilinan J."/>
            <person name="Riley R."/>
            <person name="LaButti K."/>
            <person name="Andreopoulos B."/>
            <person name="Lipzen A."/>
            <person name="Chen C."/>
            <person name="Yan M."/>
            <person name="Daum C."/>
            <person name="Ng V."/>
            <person name="Clum A."/>
            <person name="Steindorff A."/>
            <person name="Ohm R.A."/>
            <person name="Martin F."/>
            <person name="Silar P."/>
            <person name="Natvig D.O."/>
            <person name="Lalanne C."/>
            <person name="Gautier V."/>
            <person name="Ament-Velasquez S.L."/>
            <person name="Kruys A."/>
            <person name="Hutchinson M.I."/>
            <person name="Powell A.J."/>
            <person name="Barry K."/>
            <person name="Miller A.N."/>
            <person name="Grigoriev I.V."/>
            <person name="Debuchy R."/>
            <person name="Gladieux P."/>
            <person name="Hiltunen Thoren M."/>
            <person name="Johannesson H."/>
        </authorList>
    </citation>
    <scope>NUCLEOTIDE SEQUENCE</scope>
    <source>
        <strain evidence="2">PSN309</strain>
    </source>
</reference>
<sequence>MPRPRPKRARAGAAATRAASIAAETEHNQSSATPPPIVRPTASAAKDNQTQAGFDSDIYDVSDREKERMKQRSAKKGAASTDHTLELNSDETRVLESARRKRDGIMARLDNLTSTTTADDDGEEAECSRRESVTNSARPPRLTDASGLDLDDDSEMFGSLDDSLGLDDDETEHAIDESTRGGRSANTSTFSVGMFRMRRPRQSSVAGRNDAPIRPSSRSGMTPSVSTTLDFGNFRRRAREPSILGSVRKQRTQRSVSRGSQASRNRDVLDRDDDAEPDGESPPFKPAKGATDAVADSEVEASPIAAFRKRKSLETHENNREKRQSLEQPGEGEPAPRDEEDEVIHQSIEIEGRPPVSSPLSSIRGDALERLSTPTLDNDPDMAPPLSSSEDEASSPVCFPPLESLAANRKHNTRPQSRQAAQTPELVDNDDASSTLSSPPSLTHSPNFGATRTRGAAAAVATVATKKKKPTAAPAPKPITTADLTSLLPRRRHTRSSAAKNNNSNDPFDLDASENEDYSLPSLPKKTTSKKKQPLSKASGNAKGKETAASAKAKKAKRTYGSLRVEDQENLGEQIVVGSSDNEAEEQGQQEGEEESRSETSVELKERLGEELQKAYKKFKEIDKYELTFEVVERGSSPDPMAR</sequence>
<accession>A0AAN6X1L5</accession>
<feature type="compositionally biased region" description="Acidic residues" evidence="1">
    <location>
        <begin position="582"/>
        <end position="594"/>
    </location>
</feature>
<reference evidence="2" key="2">
    <citation type="submission" date="2023-05" db="EMBL/GenBank/DDBJ databases">
        <authorList>
            <consortium name="Lawrence Berkeley National Laboratory"/>
            <person name="Steindorff A."/>
            <person name="Hensen N."/>
            <person name="Bonometti L."/>
            <person name="Westerberg I."/>
            <person name="Brannstrom I.O."/>
            <person name="Guillou S."/>
            <person name="Cros-Aarteil S."/>
            <person name="Calhoun S."/>
            <person name="Haridas S."/>
            <person name="Kuo A."/>
            <person name="Mondo S."/>
            <person name="Pangilinan J."/>
            <person name="Riley R."/>
            <person name="Labutti K."/>
            <person name="Andreopoulos B."/>
            <person name="Lipzen A."/>
            <person name="Chen C."/>
            <person name="Yanf M."/>
            <person name="Daum C."/>
            <person name="Ng V."/>
            <person name="Clum A."/>
            <person name="Ohm R."/>
            <person name="Martin F."/>
            <person name="Silar P."/>
            <person name="Natvig D."/>
            <person name="Lalanne C."/>
            <person name="Gautier V."/>
            <person name="Ament-Velasquez S.L."/>
            <person name="Kruys A."/>
            <person name="Hutchinson M.I."/>
            <person name="Powell A.J."/>
            <person name="Barry K."/>
            <person name="Miller A.N."/>
            <person name="Grigoriev I.V."/>
            <person name="Debuchy R."/>
            <person name="Gladieux P."/>
            <person name="Thoren M.H."/>
            <person name="Johannesson H."/>
        </authorList>
    </citation>
    <scope>NUCLEOTIDE SEQUENCE</scope>
    <source>
        <strain evidence="2">PSN309</strain>
    </source>
</reference>
<name>A0AAN6X1L5_9PEZI</name>
<keyword evidence="3" id="KW-1185">Reference proteome</keyword>
<organism evidence="2 3">
    <name type="scientific">Podospora australis</name>
    <dbReference type="NCBI Taxonomy" id="1536484"/>
    <lineage>
        <taxon>Eukaryota</taxon>
        <taxon>Fungi</taxon>
        <taxon>Dikarya</taxon>
        <taxon>Ascomycota</taxon>
        <taxon>Pezizomycotina</taxon>
        <taxon>Sordariomycetes</taxon>
        <taxon>Sordariomycetidae</taxon>
        <taxon>Sordariales</taxon>
        <taxon>Podosporaceae</taxon>
        <taxon>Podospora</taxon>
    </lineage>
</organism>
<feature type="compositionally biased region" description="Low complexity" evidence="1">
    <location>
        <begin position="471"/>
        <end position="482"/>
    </location>
</feature>
<evidence type="ECO:0000313" key="3">
    <source>
        <dbReference type="Proteomes" id="UP001302126"/>
    </source>
</evidence>
<feature type="compositionally biased region" description="Acidic residues" evidence="1">
    <location>
        <begin position="270"/>
        <end position="279"/>
    </location>
</feature>
<dbReference type="AlphaFoldDB" id="A0AAN6X1L5"/>
<protein>
    <submittedName>
        <fullName evidence="2">Uncharacterized protein</fullName>
    </submittedName>
</protein>
<evidence type="ECO:0000256" key="1">
    <source>
        <dbReference type="SAM" id="MobiDB-lite"/>
    </source>
</evidence>
<feature type="compositionally biased region" description="Acidic residues" evidence="1">
    <location>
        <begin position="508"/>
        <end position="517"/>
    </location>
</feature>
<dbReference type="EMBL" id="MU864366">
    <property type="protein sequence ID" value="KAK4190427.1"/>
    <property type="molecule type" value="Genomic_DNA"/>
</dbReference>
<feature type="region of interest" description="Disordered" evidence="1">
    <location>
        <begin position="1"/>
        <end position="605"/>
    </location>
</feature>